<dbReference type="CDD" id="cd02440">
    <property type="entry name" value="AdoMet_MTases"/>
    <property type="match status" value="1"/>
</dbReference>
<keyword evidence="1 6" id="KW-0489">Methyltransferase</keyword>
<dbReference type="SUPFAM" id="SSF53335">
    <property type="entry name" value="S-adenosyl-L-methionine-dependent methyltransferases"/>
    <property type="match status" value="1"/>
</dbReference>
<dbReference type="PANTHER" id="PTHR43464">
    <property type="entry name" value="METHYLTRANSFERASE"/>
    <property type="match status" value="1"/>
</dbReference>
<gene>
    <name evidence="6" type="ORF">NGTWS1702_33260</name>
</gene>
<keyword evidence="3" id="KW-0949">S-adenosyl-L-methionine</keyword>
<feature type="domain" description="Methyltransferase" evidence="5">
    <location>
        <begin position="48"/>
        <end position="139"/>
    </location>
</feature>
<evidence type="ECO:0000256" key="1">
    <source>
        <dbReference type="ARBA" id="ARBA00022603"/>
    </source>
</evidence>
<dbReference type="EMBL" id="BPRH01003483">
    <property type="protein sequence ID" value="GJF09523.1"/>
    <property type="molecule type" value="Genomic_DNA"/>
</dbReference>
<evidence type="ECO:0000256" key="4">
    <source>
        <dbReference type="SAM" id="MobiDB-lite"/>
    </source>
</evidence>
<proteinExistence type="predicted"/>
<dbReference type="GO" id="GO:0008168">
    <property type="term" value="F:methyltransferase activity"/>
    <property type="evidence" value="ECO:0007669"/>
    <property type="project" value="UniProtKB-KW"/>
</dbReference>
<dbReference type="InterPro" id="IPR029063">
    <property type="entry name" value="SAM-dependent_MTases_sf"/>
</dbReference>
<dbReference type="InterPro" id="IPR041698">
    <property type="entry name" value="Methyltransf_25"/>
</dbReference>
<dbReference type="Proteomes" id="UP001060504">
    <property type="component" value="Unassembled WGS sequence"/>
</dbReference>
<reference evidence="6 7" key="1">
    <citation type="submission" date="2021-08" db="EMBL/GenBank/DDBJ databases">
        <title>Draft genome sequence of Mycolicibacterium sp. NGTWS1702 strain.</title>
        <authorList>
            <person name="Matsumoto M."/>
            <person name="Tang B.C.C."/>
            <person name="Machida Y."/>
            <person name="Matoyama H."/>
            <person name="Kishihara T."/>
            <person name="Sato S."/>
            <person name="Kondo I."/>
            <person name="Sano M."/>
            <person name="Kato G."/>
        </authorList>
    </citation>
    <scope>NUCLEOTIDE SEQUENCE [LARGE SCALE GENOMIC DNA]</scope>
    <source>
        <strain evidence="6 7">NGTWSNA01</strain>
    </source>
</reference>
<dbReference type="PANTHER" id="PTHR43464:SF19">
    <property type="entry name" value="UBIQUINONE BIOSYNTHESIS O-METHYLTRANSFERASE, MITOCHONDRIAL"/>
    <property type="match status" value="1"/>
</dbReference>
<sequence>MTDSINAADALASEWDERYTSLAEKIPDGKPSGVLTTAVEHLVPGRALDIGCGVGADAIWLAGRGWTVTALDVSQVALDRAAARSRAAGIHVEWVCTRLEDAQLPARGFHLVVAHYPALRQSPGHEAEKALLAAVAPGGALLVVHHANIDPEMARSHGFDIADFVSHEDIVEMLGDDWDVRMERQRPRDEPTGPEGQHTHDDVVHARRRGVAE</sequence>
<evidence type="ECO:0000256" key="3">
    <source>
        <dbReference type="ARBA" id="ARBA00022691"/>
    </source>
</evidence>
<organism evidence="6 7">
    <name type="scientific">Mycolicibacterium cyprinidarum</name>
    <dbReference type="NCBI Taxonomy" id="2860311"/>
    <lineage>
        <taxon>Bacteria</taxon>
        <taxon>Bacillati</taxon>
        <taxon>Actinomycetota</taxon>
        <taxon>Actinomycetes</taxon>
        <taxon>Mycobacteriales</taxon>
        <taxon>Mycobacteriaceae</taxon>
        <taxon>Mycolicibacterium</taxon>
    </lineage>
</organism>
<keyword evidence="7" id="KW-1185">Reference proteome</keyword>
<evidence type="ECO:0000313" key="7">
    <source>
        <dbReference type="Proteomes" id="UP001060504"/>
    </source>
</evidence>
<comment type="caution">
    <text evidence="6">The sequence shown here is derived from an EMBL/GenBank/DDBJ whole genome shotgun (WGS) entry which is preliminary data.</text>
</comment>
<dbReference type="Gene3D" id="3.40.50.150">
    <property type="entry name" value="Vaccinia Virus protein VP39"/>
    <property type="match status" value="1"/>
</dbReference>
<name>A0ABQ4V995_9MYCO</name>
<evidence type="ECO:0000259" key="5">
    <source>
        <dbReference type="Pfam" id="PF13649"/>
    </source>
</evidence>
<feature type="region of interest" description="Disordered" evidence="4">
    <location>
        <begin position="185"/>
        <end position="213"/>
    </location>
</feature>
<evidence type="ECO:0000256" key="2">
    <source>
        <dbReference type="ARBA" id="ARBA00022679"/>
    </source>
</evidence>
<keyword evidence="2" id="KW-0808">Transferase</keyword>
<dbReference type="GO" id="GO:0032259">
    <property type="term" value="P:methylation"/>
    <property type="evidence" value="ECO:0007669"/>
    <property type="project" value="UniProtKB-KW"/>
</dbReference>
<dbReference type="Pfam" id="PF13649">
    <property type="entry name" value="Methyltransf_25"/>
    <property type="match status" value="1"/>
</dbReference>
<protein>
    <submittedName>
        <fullName evidence="6">Methyltransferase</fullName>
    </submittedName>
</protein>
<accession>A0ABQ4V995</accession>
<evidence type="ECO:0000313" key="6">
    <source>
        <dbReference type="EMBL" id="GJF09523.1"/>
    </source>
</evidence>